<evidence type="ECO:0000256" key="7">
    <source>
        <dbReference type="ARBA" id="ARBA00022840"/>
    </source>
</evidence>
<feature type="region of interest" description="Disordered" evidence="16">
    <location>
        <begin position="980"/>
        <end position="1016"/>
    </location>
</feature>
<dbReference type="Pfam" id="PF13361">
    <property type="entry name" value="UvrD_C"/>
    <property type="match status" value="1"/>
</dbReference>
<evidence type="ECO:0000259" key="18">
    <source>
        <dbReference type="PROSITE" id="PS51217"/>
    </source>
</evidence>
<feature type="domain" description="UvrD-like helicase C-terminal" evidence="18">
    <location>
        <begin position="546"/>
        <end position="826"/>
    </location>
</feature>
<dbReference type="InterPro" id="IPR011604">
    <property type="entry name" value="PDDEXK-like_dom_sf"/>
</dbReference>
<feature type="domain" description="UvrD-like helicase ATP-binding" evidence="17">
    <location>
        <begin position="16"/>
        <end position="507"/>
    </location>
</feature>
<name>A0ABQ0NXM8_9PROT</name>
<sequence>MSQSLTATQRRQQEAIAQADKVQREASDPRASVFVSASAGSGKTKLLIDRLLRLMLPLEDITPEGERVLLEGSDPARILCLTYTKAAAAEMANRLQDRLGRWVSLEPEKLGQELRALDVPDTEHTRARARSLFLKVLDLPGGLRVETIHAFCQSLLRRFPLEAALDPHFALMEETDSALALRQALEQELSLHPAHAQGLASVATFSDVVERVTGFNEKIARLQPLVTLWNQRPQQVIAAYRRLLKAGDEDAETVECEAVCLPNEEAIREGLKAAWPKMSDAGRKKGQQFLDWLATPVEERVHGVLLGLLLTDKGTPRKMGSIVAKAAQPLAPGLVEALEQEAQRQLELRELIRAQQLLQVNQALLGLSAPVLSRFQKEKTQRGLVDYNDLIAHTRDLLRDPGAAWVMYKLDGGIDHLLLDEVQDTSALQWEIAGALTSDFFSGEGRHEDTPRPRTIFAVGDFKQSIYSFQGAEPEQFHKWRKEFARRVTSAGLLWREPTLKVSFRSVAPVLSVVDGVFQQDIAAYGLREAGTKTLEEHVSARPGQGGRVELWPCVPAKDEGGNPNTDEESSPWRAPLRNSDKRSAPQRLAESLAEWISTQIGRSPQPGKPPLRAGDVLVLVPKRSTFLRAFIRALKTRQVPVASFIRSGLTEQVAVRDLMTLCAALLLPQDDLSVASVLTSPLGGLSDDSLMDLATHDRKKAALGSGGTSLWSLLRERHSERAEWRSAWENLSALYRRVDYDTPYQILVQALGAQGGRARLLARLGPEAAEPVDELLNAALNYEMQHAPSLQGFLQWLEASETTSRREPESDVDAVRIMTVHGSKGLQARLVVLPDTTSTTERDRDVLWPHEGGMDVPLWVPRKKEMGTQRTAQITQEAAEKSRAEKNRLLYVALTRASDMLVICGWEPARGAVGETSWYEQCRQGFAQLENVQETAFEGGWSGTLLSLEERCTETSPPQKTSTPHQAPIIVPSWMGQAPDWRAEPAPQEDALARPLTPSRPDGAEFGPSPAARSPLDVVQGNAKERPLKSDGTVSRQKAMQRGRLVHRLLQLLPEMPVQERAQKAYHWLSRPAWKLEKEDVSQLCEHILAVLNEPRLEPLFGPHSRSEQAISGVMKGAVGQEGQVVLGKVDRFCLEDDAVWLCDYKTGRRPPREVTQTPSAYLRQMAAYRAVMAQVYPDKEIRCFLVWTEGPQVDELPRSLLEPPSL</sequence>
<evidence type="ECO:0000256" key="13">
    <source>
        <dbReference type="ARBA" id="ARBA00034923"/>
    </source>
</evidence>
<dbReference type="RefSeq" id="WP_018980057.1">
    <property type="nucleotide sequence ID" value="NZ_BAQD01000009.1"/>
</dbReference>
<keyword evidence="6" id="KW-0269">Exonuclease</keyword>
<dbReference type="PROSITE" id="PS51217">
    <property type="entry name" value="UVRD_HELICASE_CTER"/>
    <property type="match status" value="1"/>
</dbReference>
<keyword evidence="5 15" id="KW-0347">Helicase</keyword>
<evidence type="ECO:0000256" key="15">
    <source>
        <dbReference type="PROSITE-ProRule" id="PRU00560"/>
    </source>
</evidence>
<reference evidence="19" key="1">
    <citation type="submission" date="2013-04" db="EMBL/GenBank/DDBJ databases">
        <title>The genome sequencing project of 58 acetic acid bacteria.</title>
        <authorList>
            <person name="Okamoto-Kainuma A."/>
            <person name="Ishikawa M."/>
            <person name="Umino S."/>
            <person name="Koizumi Y."/>
            <person name="Shiwa Y."/>
            <person name="Yoshikawa H."/>
            <person name="Matsutani M."/>
            <person name="Matsushita K."/>
        </authorList>
    </citation>
    <scope>NUCLEOTIDE SEQUENCE</scope>
    <source>
        <strain evidence="19">DSM 15669</strain>
    </source>
</reference>
<evidence type="ECO:0000256" key="3">
    <source>
        <dbReference type="ARBA" id="ARBA00022763"/>
    </source>
</evidence>
<dbReference type="PANTHER" id="PTHR11070">
    <property type="entry name" value="UVRD / RECB / PCRA DNA HELICASE FAMILY MEMBER"/>
    <property type="match status" value="1"/>
</dbReference>
<dbReference type="Gene3D" id="3.40.50.300">
    <property type="entry name" value="P-loop containing nucleotide triphosphate hydrolases"/>
    <property type="match status" value="4"/>
</dbReference>
<dbReference type="Gene3D" id="3.90.320.10">
    <property type="match status" value="1"/>
</dbReference>
<evidence type="ECO:0000256" key="9">
    <source>
        <dbReference type="ARBA" id="ARBA00023204"/>
    </source>
</evidence>
<dbReference type="Pfam" id="PF00580">
    <property type="entry name" value="UvrD-helicase"/>
    <property type="match status" value="1"/>
</dbReference>
<dbReference type="NCBIfam" id="TIGR02784">
    <property type="entry name" value="addA_alphas"/>
    <property type="match status" value="1"/>
</dbReference>
<evidence type="ECO:0000256" key="2">
    <source>
        <dbReference type="ARBA" id="ARBA00022741"/>
    </source>
</evidence>
<dbReference type="InterPro" id="IPR011335">
    <property type="entry name" value="Restrct_endonuc-II-like"/>
</dbReference>
<comment type="catalytic activity">
    <reaction evidence="11">
        <text>Couples ATP hydrolysis with the unwinding of duplex DNA by translocating in the 3'-5' direction.</text>
        <dbReference type="EC" id="5.6.2.4"/>
    </reaction>
</comment>
<keyword evidence="1" id="KW-0540">Nuclease</keyword>
<dbReference type="GO" id="GO:0004386">
    <property type="term" value="F:helicase activity"/>
    <property type="evidence" value="ECO:0007669"/>
    <property type="project" value="UniProtKB-KW"/>
</dbReference>
<dbReference type="SUPFAM" id="SSF52980">
    <property type="entry name" value="Restriction endonuclease-like"/>
    <property type="match status" value="1"/>
</dbReference>
<dbReference type="InterPro" id="IPR014016">
    <property type="entry name" value="UvrD-like_ATP-bd"/>
</dbReference>
<comment type="caution">
    <text evidence="19">The sequence shown here is derived from an EMBL/GenBank/DDBJ whole genome shotgun (WGS) entry which is preliminary data.</text>
</comment>
<keyword evidence="4 15" id="KW-0378">Hydrolase</keyword>
<keyword evidence="2 15" id="KW-0547">Nucleotide-binding</keyword>
<comment type="catalytic activity">
    <reaction evidence="14">
        <text>ATP + H2O = ADP + phosphate + H(+)</text>
        <dbReference type="Rhea" id="RHEA:13065"/>
        <dbReference type="ChEBI" id="CHEBI:15377"/>
        <dbReference type="ChEBI" id="CHEBI:15378"/>
        <dbReference type="ChEBI" id="CHEBI:30616"/>
        <dbReference type="ChEBI" id="CHEBI:43474"/>
        <dbReference type="ChEBI" id="CHEBI:456216"/>
        <dbReference type="EC" id="5.6.2.4"/>
    </reaction>
</comment>
<keyword evidence="8" id="KW-0238">DNA-binding</keyword>
<gene>
    <name evidence="19" type="ORF">AA15669_0717</name>
</gene>
<accession>A0ABQ0NXM8</accession>
<evidence type="ECO:0000256" key="1">
    <source>
        <dbReference type="ARBA" id="ARBA00022722"/>
    </source>
</evidence>
<evidence type="ECO:0000256" key="8">
    <source>
        <dbReference type="ARBA" id="ARBA00023125"/>
    </source>
</evidence>
<evidence type="ECO:0000256" key="12">
    <source>
        <dbReference type="ARBA" id="ARBA00034808"/>
    </source>
</evidence>
<dbReference type="SUPFAM" id="SSF52540">
    <property type="entry name" value="P-loop containing nucleoside triphosphate hydrolases"/>
    <property type="match status" value="1"/>
</dbReference>
<evidence type="ECO:0000256" key="14">
    <source>
        <dbReference type="ARBA" id="ARBA00048988"/>
    </source>
</evidence>
<evidence type="ECO:0000256" key="6">
    <source>
        <dbReference type="ARBA" id="ARBA00022839"/>
    </source>
</evidence>
<keyword evidence="9" id="KW-0234">DNA repair</keyword>
<evidence type="ECO:0000256" key="11">
    <source>
        <dbReference type="ARBA" id="ARBA00034617"/>
    </source>
</evidence>
<dbReference type="InterPro" id="IPR014151">
    <property type="entry name" value="DNA_helicase_AddA"/>
</dbReference>
<evidence type="ECO:0000313" key="20">
    <source>
        <dbReference type="Proteomes" id="UP001062901"/>
    </source>
</evidence>
<proteinExistence type="predicted"/>
<dbReference type="InterPro" id="IPR000212">
    <property type="entry name" value="DNA_helicase_UvrD/REP"/>
</dbReference>
<keyword evidence="20" id="KW-1185">Reference proteome</keyword>
<dbReference type="InterPro" id="IPR038726">
    <property type="entry name" value="PDDEXK_AddAB-type"/>
</dbReference>
<evidence type="ECO:0000256" key="16">
    <source>
        <dbReference type="SAM" id="MobiDB-lite"/>
    </source>
</evidence>
<dbReference type="Proteomes" id="UP001062901">
    <property type="component" value="Unassembled WGS sequence"/>
</dbReference>
<dbReference type="PANTHER" id="PTHR11070:SF2">
    <property type="entry name" value="ATP-DEPENDENT DNA HELICASE SRS2"/>
    <property type="match status" value="1"/>
</dbReference>
<protein>
    <recommendedName>
        <fullName evidence="12">DNA 3'-5' helicase</fullName>
        <ecNumber evidence="12">5.6.2.4</ecNumber>
    </recommendedName>
    <alternativeName>
        <fullName evidence="13">DNA 3'-5' helicase II</fullName>
    </alternativeName>
</protein>
<dbReference type="EC" id="5.6.2.4" evidence="12"/>
<dbReference type="Pfam" id="PF12705">
    <property type="entry name" value="PDDEXK_1"/>
    <property type="match status" value="1"/>
</dbReference>
<keyword evidence="3" id="KW-0227">DNA damage</keyword>
<keyword evidence="10" id="KW-0413">Isomerase</keyword>
<evidence type="ECO:0000256" key="10">
    <source>
        <dbReference type="ARBA" id="ARBA00023235"/>
    </source>
</evidence>
<dbReference type="InterPro" id="IPR027417">
    <property type="entry name" value="P-loop_NTPase"/>
</dbReference>
<evidence type="ECO:0000256" key="5">
    <source>
        <dbReference type="ARBA" id="ARBA00022806"/>
    </source>
</evidence>
<dbReference type="PROSITE" id="PS51198">
    <property type="entry name" value="UVRD_HELICASE_ATP_BIND"/>
    <property type="match status" value="1"/>
</dbReference>
<dbReference type="InterPro" id="IPR014017">
    <property type="entry name" value="DNA_helicase_UvrD-like_C"/>
</dbReference>
<organism evidence="19 20">
    <name type="scientific">Saccharibacter floricola DSM 15669</name>
    <dbReference type="NCBI Taxonomy" id="1123227"/>
    <lineage>
        <taxon>Bacteria</taxon>
        <taxon>Pseudomonadati</taxon>
        <taxon>Pseudomonadota</taxon>
        <taxon>Alphaproteobacteria</taxon>
        <taxon>Acetobacterales</taxon>
        <taxon>Acetobacteraceae</taxon>
        <taxon>Saccharibacter</taxon>
    </lineage>
</organism>
<dbReference type="EMBL" id="BAQD01000009">
    <property type="protein sequence ID" value="GBQ05953.1"/>
    <property type="molecule type" value="Genomic_DNA"/>
</dbReference>
<evidence type="ECO:0000259" key="17">
    <source>
        <dbReference type="PROSITE" id="PS51198"/>
    </source>
</evidence>
<evidence type="ECO:0000256" key="4">
    <source>
        <dbReference type="ARBA" id="ARBA00022801"/>
    </source>
</evidence>
<keyword evidence="7 15" id="KW-0067">ATP-binding</keyword>
<feature type="region of interest" description="Disordered" evidence="16">
    <location>
        <begin position="555"/>
        <end position="584"/>
    </location>
</feature>
<evidence type="ECO:0000313" key="19">
    <source>
        <dbReference type="EMBL" id="GBQ05953.1"/>
    </source>
</evidence>
<feature type="binding site" evidence="15">
    <location>
        <begin position="37"/>
        <end position="44"/>
    </location>
    <ligand>
        <name>ATP</name>
        <dbReference type="ChEBI" id="CHEBI:30616"/>
    </ligand>
</feature>